<dbReference type="PIRSF" id="PIRSF002756">
    <property type="entry name" value="PstS"/>
    <property type="match status" value="1"/>
</dbReference>
<evidence type="ECO:0000256" key="6">
    <source>
        <dbReference type="ARBA" id="ARBA00022592"/>
    </source>
</evidence>
<dbReference type="RefSeq" id="WP_034430067.1">
    <property type="nucleotide sequence ID" value="NZ_CBTK010000005.1"/>
</dbReference>
<dbReference type="InterPro" id="IPR024370">
    <property type="entry name" value="PBP_domain"/>
</dbReference>
<keyword evidence="5 7" id="KW-0813">Transport</keyword>
<comment type="subunit">
    <text evidence="3 7">The complex is composed of two ATP-binding proteins (PstB), two transmembrane proteins (PstC and PstA) and a solute-binding protein (PstS).</text>
</comment>
<evidence type="ECO:0000256" key="1">
    <source>
        <dbReference type="ARBA" id="ARBA00002841"/>
    </source>
</evidence>
<dbReference type="InterPro" id="IPR050962">
    <property type="entry name" value="Phosphate-bind_PstS"/>
</dbReference>
<evidence type="ECO:0000256" key="8">
    <source>
        <dbReference type="SAM" id="SignalP"/>
    </source>
</evidence>
<evidence type="ECO:0000256" key="5">
    <source>
        <dbReference type="ARBA" id="ARBA00022448"/>
    </source>
</evidence>
<evidence type="ECO:0000259" key="9">
    <source>
        <dbReference type="Pfam" id="PF12849"/>
    </source>
</evidence>
<dbReference type="GO" id="GO:0042301">
    <property type="term" value="F:phosphate ion binding"/>
    <property type="evidence" value="ECO:0007669"/>
    <property type="project" value="InterPro"/>
</dbReference>
<keyword evidence="8" id="KW-0732">Signal</keyword>
<name>A0A7U7J2G1_9GAMM</name>
<evidence type="ECO:0000313" key="11">
    <source>
        <dbReference type="Proteomes" id="UP000019184"/>
    </source>
</evidence>
<dbReference type="EMBL" id="CBTK010000005">
    <property type="protein sequence ID" value="CDH43119.1"/>
    <property type="molecule type" value="Genomic_DNA"/>
</dbReference>
<evidence type="ECO:0000256" key="7">
    <source>
        <dbReference type="PIRNR" id="PIRNR002756"/>
    </source>
</evidence>
<feature type="domain" description="PBP" evidence="9">
    <location>
        <begin position="33"/>
        <end position="323"/>
    </location>
</feature>
<dbReference type="PANTHER" id="PTHR42996">
    <property type="entry name" value="PHOSPHATE-BINDING PROTEIN PSTS"/>
    <property type="match status" value="1"/>
</dbReference>
<evidence type="ECO:0000256" key="3">
    <source>
        <dbReference type="ARBA" id="ARBA00011529"/>
    </source>
</evidence>
<feature type="signal peptide" evidence="8">
    <location>
        <begin position="1"/>
        <end position="24"/>
    </location>
</feature>
<dbReference type="AlphaFoldDB" id="A0A7U7J2G1"/>
<dbReference type="GO" id="GO:0035435">
    <property type="term" value="P:phosphate ion transmembrane transport"/>
    <property type="evidence" value="ECO:0007669"/>
    <property type="project" value="InterPro"/>
</dbReference>
<keyword evidence="11" id="KW-1185">Reference proteome</keyword>
<gene>
    <name evidence="10" type="ORF">BN874_1020012</name>
</gene>
<sequence>MATRFLLAAIATLGFVGLIPAVQAQTAAPAAPVASGPVALRGAGATFPAPLYQKWIDIYTKANPSLAIEYQAVGSGEGVKRFLENSVDFGGSDAALSDEQIAKAPGGATLVPATAGAIVLAYNLPDVKGALKLSREVYADIFLGRIRNWNDPKIQTLNPDLKLPNQTITLVARQDSSGTTYAMTNHLSAISATWRNQGPGVGKVIDWPGISMVAPGNEGVAGRIKRSWGSIGYVEYGFAKRLGLPMVHLENKAGRYIEPGLNSGQAALAANISQIPGNLRVFLPDPEGDDSYPIVTFTWLLLHDRYPNPQKSTALKGFVNWALIEGQSYSSDMGYIPLPADVVALARVAVDRVQ</sequence>
<dbReference type="Proteomes" id="UP000019184">
    <property type="component" value="Unassembled WGS sequence"/>
</dbReference>
<dbReference type="InterPro" id="IPR005673">
    <property type="entry name" value="ABC_phos-bd_PstS"/>
</dbReference>
<protein>
    <recommendedName>
        <fullName evidence="4 7">Phosphate-binding protein PstS</fullName>
    </recommendedName>
</protein>
<dbReference type="PANTHER" id="PTHR42996:SF1">
    <property type="entry name" value="PHOSPHATE-BINDING PROTEIN PSTS"/>
    <property type="match status" value="1"/>
</dbReference>
<keyword evidence="6 7" id="KW-0592">Phosphate transport</keyword>
<dbReference type="Gene3D" id="3.40.190.10">
    <property type="entry name" value="Periplasmic binding protein-like II"/>
    <property type="match status" value="2"/>
</dbReference>
<organism evidence="10 11">
    <name type="scientific">Candidatus Contendobacter odensis Run_B_J11</name>
    <dbReference type="NCBI Taxonomy" id="1400861"/>
    <lineage>
        <taxon>Bacteria</taxon>
        <taxon>Pseudomonadati</taxon>
        <taxon>Pseudomonadota</taxon>
        <taxon>Gammaproteobacteria</taxon>
        <taxon>Candidatus Competibacteraceae</taxon>
        <taxon>Candidatus Contendibacter</taxon>
    </lineage>
</organism>
<feature type="chain" id="PRO_5031238311" description="Phosphate-binding protein PstS" evidence="8">
    <location>
        <begin position="25"/>
        <end position="354"/>
    </location>
</feature>
<comment type="similarity">
    <text evidence="2 7">Belongs to the PstS family.</text>
</comment>
<dbReference type="NCBIfam" id="TIGR00975">
    <property type="entry name" value="3a0107s03"/>
    <property type="match status" value="1"/>
</dbReference>
<reference evidence="10 11" key="1">
    <citation type="journal article" date="2014" name="ISME J.">
        <title>Candidatus Competibacter-lineage genomes retrieved from metagenomes reveal functional metabolic diversity.</title>
        <authorList>
            <person name="McIlroy S.J."/>
            <person name="Albertsen M."/>
            <person name="Andresen E.K."/>
            <person name="Saunders A.M."/>
            <person name="Kristiansen R."/>
            <person name="Stokholm-Bjerregaard M."/>
            <person name="Nielsen K.L."/>
            <person name="Nielsen P.H."/>
        </authorList>
    </citation>
    <scope>NUCLEOTIDE SEQUENCE [LARGE SCALE GENOMIC DNA]</scope>
    <source>
        <strain evidence="10 11">Run_B_J11</strain>
    </source>
</reference>
<comment type="function">
    <text evidence="1 7">Part of the ABC transporter complex PstSACB involved in phosphate import.</text>
</comment>
<comment type="caution">
    <text evidence="10">The sequence shown here is derived from an EMBL/GenBank/DDBJ whole genome shotgun (WGS) entry which is preliminary data.</text>
</comment>
<evidence type="ECO:0000256" key="2">
    <source>
        <dbReference type="ARBA" id="ARBA00008725"/>
    </source>
</evidence>
<dbReference type="SUPFAM" id="SSF53850">
    <property type="entry name" value="Periplasmic binding protein-like II"/>
    <property type="match status" value="1"/>
</dbReference>
<dbReference type="CDD" id="cd13565">
    <property type="entry name" value="PBP2_PstS"/>
    <property type="match status" value="1"/>
</dbReference>
<evidence type="ECO:0000313" key="10">
    <source>
        <dbReference type="EMBL" id="CDH43119.1"/>
    </source>
</evidence>
<evidence type="ECO:0000256" key="4">
    <source>
        <dbReference type="ARBA" id="ARBA00021889"/>
    </source>
</evidence>
<proteinExistence type="inferred from homology"/>
<dbReference type="Pfam" id="PF12849">
    <property type="entry name" value="PBP_like_2"/>
    <property type="match status" value="1"/>
</dbReference>
<accession>A0A7U7J2G1</accession>
<dbReference type="GO" id="GO:0043190">
    <property type="term" value="C:ATP-binding cassette (ABC) transporter complex"/>
    <property type="evidence" value="ECO:0007669"/>
    <property type="project" value="InterPro"/>
</dbReference>